<reference key="2">
    <citation type="submission" date="2011-10" db="EMBL/GenBank/DDBJ databases">
        <title>The genome and transcriptome sequence of Clonorchis sinensis provide insights into the carcinogenic liver fluke.</title>
        <authorList>
            <person name="Wang X."/>
            <person name="Huang Y."/>
            <person name="Chen W."/>
            <person name="Liu H."/>
            <person name="Guo L."/>
            <person name="Chen Y."/>
            <person name="Luo F."/>
            <person name="Zhou W."/>
            <person name="Sun J."/>
            <person name="Mao Q."/>
            <person name="Liang P."/>
            <person name="Zhou C."/>
            <person name="Tian Y."/>
            <person name="Men J."/>
            <person name="Lv X."/>
            <person name="Huang L."/>
            <person name="Zhou J."/>
            <person name="Hu Y."/>
            <person name="Li R."/>
            <person name="Zhang F."/>
            <person name="Lei H."/>
            <person name="Li X."/>
            <person name="Hu X."/>
            <person name="Liang C."/>
            <person name="Xu J."/>
            <person name="Wu Z."/>
            <person name="Yu X."/>
        </authorList>
    </citation>
    <scope>NUCLEOTIDE SEQUENCE</scope>
    <source>
        <strain>Henan</strain>
    </source>
</reference>
<gene>
    <name evidence="1" type="ORF">CLF_112064</name>
</gene>
<reference evidence="1" key="1">
    <citation type="journal article" date="2011" name="Genome Biol.">
        <title>The draft genome of the carcinogenic human liver fluke Clonorchis sinensis.</title>
        <authorList>
            <person name="Wang X."/>
            <person name="Chen W."/>
            <person name="Huang Y."/>
            <person name="Sun J."/>
            <person name="Men J."/>
            <person name="Liu H."/>
            <person name="Luo F."/>
            <person name="Guo L."/>
            <person name="Lv X."/>
            <person name="Deng C."/>
            <person name="Zhou C."/>
            <person name="Fan Y."/>
            <person name="Li X."/>
            <person name="Huang L."/>
            <person name="Hu Y."/>
            <person name="Liang C."/>
            <person name="Hu X."/>
            <person name="Xu J."/>
            <person name="Yu X."/>
        </authorList>
    </citation>
    <scope>NUCLEOTIDE SEQUENCE [LARGE SCALE GENOMIC DNA]</scope>
    <source>
        <strain evidence="1">Henan</strain>
    </source>
</reference>
<dbReference type="Proteomes" id="UP000008909">
    <property type="component" value="Unassembled WGS sequence"/>
</dbReference>
<accession>G7YVS4</accession>
<dbReference type="EMBL" id="DF144513">
    <property type="protein sequence ID" value="GAA57054.1"/>
    <property type="molecule type" value="Genomic_DNA"/>
</dbReference>
<organism evidence="1 2">
    <name type="scientific">Clonorchis sinensis</name>
    <name type="common">Chinese liver fluke</name>
    <dbReference type="NCBI Taxonomy" id="79923"/>
    <lineage>
        <taxon>Eukaryota</taxon>
        <taxon>Metazoa</taxon>
        <taxon>Spiralia</taxon>
        <taxon>Lophotrochozoa</taxon>
        <taxon>Platyhelminthes</taxon>
        <taxon>Trematoda</taxon>
        <taxon>Digenea</taxon>
        <taxon>Opisthorchiida</taxon>
        <taxon>Opisthorchiata</taxon>
        <taxon>Opisthorchiidae</taxon>
        <taxon>Clonorchis</taxon>
    </lineage>
</organism>
<keyword evidence="2" id="KW-1185">Reference proteome</keyword>
<evidence type="ECO:0000313" key="2">
    <source>
        <dbReference type="Proteomes" id="UP000008909"/>
    </source>
</evidence>
<name>G7YVS4_CLOSI</name>
<protein>
    <submittedName>
        <fullName evidence="1">Uncharacterized protein</fullName>
    </submittedName>
</protein>
<sequence>MTSVFNTDASLPYNHGLFESPIVKKRIKMDGEGTYCCLTAIIPSEFAEQSPGFCGTIPTNFDRLITSSLKNPGLQMAAEANLVEYPDDIISVFEKKAQVFLDELAKVMSSFGVHFAPTNCKDVVNIPENFREIYDDSGSTERRQKVAQLLLLPKARTMRLLRIKTPPPKLLKRVCSRHAIRTAFVVDRPSSTGHNEHAAVDRSPLKDKCAFAPTYFSAHTEPFAHRKSIDFPDSLTKTVKCLGDLSIQTSLSDWCPTVKVHYLVQRDHSAYLVVFEYSGTVCYKHFWGTEMNTEAAMAVVTVWLSELVIYGSKEVLAIK</sequence>
<evidence type="ECO:0000313" key="1">
    <source>
        <dbReference type="EMBL" id="GAA57054.1"/>
    </source>
</evidence>
<dbReference type="AlphaFoldDB" id="G7YVS4"/>
<proteinExistence type="predicted"/>